<dbReference type="Proteomes" id="UP000789920">
    <property type="component" value="Unassembled WGS sequence"/>
</dbReference>
<dbReference type="EMBL" id="CAJVQC010040228">
    <property type="protein sequence ID" value="CAG8770372.1"/>
    <property type="molecule type" value="Genomic_DNA"/>
</dbReference>
<protein>
    <submittedName>
        <fullName evidence="1">30283_t:CDS:1</fullName>
    </submittedName>
</protein>
<gene>
    <name evidence="1" type="ORF">RPERSI_LOCUS16331</name>
</gene>
<sequence>NLQYKHITCNICSERCARKRQEANPKKKTKITTDLEVVVPTISSSIFRTINFFQIDNILKDYNNLKPVLETSIFDDRSANMIEVYDNSDEYNDNKNILLYCIDKIKIIVTTQFQKY</sequence>
<evidence type="ECO:0000313" key="1">
    <source>
        <dbReference type="EMBL" id="CAG8770372.1"/>
    </source>
</evidence>
<name>A0ACA9QZI9_9GLOM</name>
<feature type="non-terminal residue" evidence="1">
    <location>
        <position position="1"/>
    </location>
</feature>
<proteinExistence type="predicted"/>
<accession>A0ACA9QZI9</accession>
<reference evidence="1" key="1">
    <citation type="submission" date="2021-06" db="EMBL/GenBank/DDBJ databases">
        <authorList>
            <person name="Kallberg Y."/>
            <person name="Tangrot J."/>
            <person name="Rosling A."/>
        </authorList>
    </citation>
    <scope>NUCLEOTIDE SEQUENCE</scope>
    <source>
        <strain evidence="1">MA461A</strain>
    </source>
</reference>
<evidence type="ECO:0000313" key="2">
    <source>
        <dbReference type="Proteomes" id="UP000789920"/>
    </source>
</evidence>
<comment type="caution">
    <text evidence="1">The sequence shown here is derived from an EMBL/GenBank/DDBJ whole genome shotgun (WGS) entry which is preliminary data.</text>
</comment>
<keyword evidence="2" id="KW-1185">Reference proteome</keyword>
<organism evidence="1 2">
    <name type="scientific">Racocetra persica</name>
    <dbReference type="NCBI Taxonomy" id="160502"/>
    <lineage>
        <taxon>Eukaryota</taxon>
        <taxon>Fungi</taxon>
        <taxon>Fungi incertae sedis</taxon>
        <taxon>Mucoromycota</taxon>
        <taxon>Glomeromycotina</taxon>
        <taxon>Glomeromycetes</taxon>
        <taxon>Diversisporales</taxon>
        <taxon>Gigasporaceae</taxon>
        <taxon>Racocetra</taxon>
    </lineage>
</organism>